<dbReference type="STRING" id="660517.SAMN04487946_10160"/>
<dbReference type="OrthoDB" id="11564at2157"/>
<reference evidence="2" key="1">
    <citation type="submission" date="2016-10" db="EMBL/GenBank/DDBJ databases">
        <authorList>
            <person name="Varghese N."/>
            <person name="Submissions S."/>
        </authorList>
    </citation>
    <scope>NUCLEOTIDE SEQUENCE [LARGE SCALE GENOMIC DNA]</scope>
    <source>
        <strain evidence="2">CGMCC 1.10118</strain>
    </source>
</reference>
<gene>
    <name evidence="1" type="ORF">SAMN04487946_10160</name>
</gene>
<keyword evidence="2" id="KW-1185">Reference proteome</keyword>
<dbReference type="Proteomes" id="UP000199170">
    <property type="component" value="Unassembled WGS sequence"/>
</dbReference>
<protein>
    <submittedName>
        <fullName evidence="1">Uncharacterized protein</fullName>
    </submittedName>
</protein>
<organism evidence="1 2">
    <name type="scientific">Halobellus clavatus</name>
    <dbReference type="NCBI Taxonomy" id="660517"/>
    <lineage>
        <taxon>Archaea</taxon>
        <taxon>Methanobacteriati</taxon>
        <taxon>Methanobacteriota</taxon>
        <taxon>Stenosarchaea group</taxon>
        <taxon>Halobacteria</taxon>
        <taxon>Halobacteriales</taxon>
        <taxon>Haloferacaceae</taxon>
        <taxon>Halobellus</taxon>
    </lineage>
</organism>
<name>A0A1H3CK17_9EURY</name>
<evidence type="ECO:0000313" key="2">
    <source>
        <dbReference type="Proteomes" id="UP000199170"/>
    </source>
</evidence>
<sequence>MSDSQPPDERIDETTTWPELAIGLYDRLTGRGAEITYDFEDMEVEVPSGTGDDAEHARWRVDGTLRVTTRERD</sequence>
<accession>A0A1H3CK17</accession>
<dbReference type="RefSeq" id="WP_089763886.1">
    <property type="nucleotide sequence ID" value="NZ_FNPB01000001.1"/>
</dbReference>
<proteinExistence type="predicted"/>
<evidence type="ECO:0000313" key="1">
    <source>
        <dbReference type="EMBL" id="SDX54501.1"/>
    </source>
</evidence>
<dbReference type="AlphaFoldDB" id="A0A1H3CK17"/>
<dbReference type="EMBL" id="FNPB01000001">
    <property type="protein sequence ID" value="SDX54501.1"/>
    <property type="molecule type" value="Genomic_DNA"/>
</dbReference>